<keyword evidence="2" id="KW-1185">Reference proteome</keyword>
<accession>A0ABP0QDS0</accession>
<comment type="caution">
    <text evidence="1">The sequence shown here is derived from an EMBL/GenBank/DDBJ whole genome shotgun (WGS) entry which is preliminary data.</text>
</comment>
<sequence length="101" mass="10541">MAGTPRAASHAGASEQTWKRVGRLAVAALALALGPRPALVDPARRGALISPVVSLARPGPAALPEGAPAWAAELNRFPGDTDSFPRREPADKQIRLFVELA</sequence>
<organism evidence="1 2">
    <name type="scientific">Durusdinium trenchii</name>
    <dbReference type="NCBI Taxonomy" id="1381693"/>
    <lineage>
        <taxon>Eukaryota</taxon>
        <taxon>Sar</taxon>
        <taxon>Alveolata</taxon>
        <taxon>Dinophyceae</taxon>
        <taxon>Suessiales</taxon>
        <taxon>Symbiodiniaceae</taxon>
        <taxon>Durusdinium</taxon>
    </lineage>
</organism>
<reference evidence="1 2" key="1">
    <citation type="submission" date="2024-02" db="EMBL/GenBank/DDBJ databases">
        <authorList>
            <person name="Chen Y."/>
            <person name="Shah S."/>
            <person name="Dougan E. K."/>
            <person name="Thang M."/>
            <person name="Chan C."/>
        </authorList>
    </citation>
    <scope>NUCLEOTIDE SEQUENCE [LARGE SCALE GENOMIC DNA]</scope>
</reference>
<gene>
    <name evidence="1" type="ORF">CCMP2556_LOCUS41858</name>
</gene>
<dbReference type="EMBL" id="CAXAMN010024395">
    <property type="protein sequence ID" value="CAK9086401.1"/>
    <property type="molecule type" value="Genomic_DNA"/>
</dbReference>
<evidence type="ECO:0000313" key="2">
    <source>
        <dbReference type="Proteomes" id="UP001642484"/>
    </source>
</evidence>
<dbReference type="Proteomes" id="UP001642484">
    <property type="component" value="Unassembled WGS sequence"/>
</dbReference>
<name>A0ABP0QDS0_9DINO</name>
<protein>
    <submittedName>
        <fullName evidence="1">Uncharacterized protein</fullName>
    </submittedName>
</protein>
<evidence type="ECO:0000313" key="1">
    <source>
        <dbReference type="EMBL" id="CAK9086401.1"/>
    </source>
</evidence>
<proteinExistence type="predicted"/>